<keyword evidence="2" id="KW-0677">Repeat</keyword>
<keyword evidence="11" id="KW-1185">Reference proteome</keyword>
<dbReference type="PANTHER" id="PTHR15111">
    <property type="entry name" value="RNA POLYMERASE II SUBUNIT 5-MEDIATING PROTEIN NNX3"/>
    <property type="match status" value="1"/>
</dbReference>
<keyword evidence="7" id="KW-0175">Coiled coil</keyword>
<dbReference type="InterPro" id="IPR052255">
    <property type="entry name" value="RNA_pol_II_subunit5-mediator"/>
</dbReference>
<dbReference type="InterPro" id="IPR019734">
    <property type="entry name" value="TPR_rpt"/>
</dbReference>
<reference evidence="9" key="2">
    <citation type="submission" date="2019-06" db="EMBL/GenBank/DDBJ databases">
        <title>Genomics analysis of Aphanomyces spp. identifies a new class of oomycete effector associated with host adaptation.</title>
        <authorList>
            <person name="Gaulin E."/>
        </authorList>
    </citation>
    <scope>NUCLEOTIDE SEQUENCE</scope>
    <source>
        <strain evidence="9">CBS 578.67</strain>
    </source>
</reference>
<evidence type="ECO:0000256" key="4">
    <source>
        <dbReference type="ARBA" id="ARBA00023242"/>
    </source>
</evidence>
<evidence type="ECO:0000313" key="9">
    <source>
        <dbReference type="EMBL" id="KAF0699381.1"/>
    </source>
</evidence>
<dbReference type="PROSITE" id="PS50005">
    <property type="entry name" value="TPR"/>
    <property type="match status" value="2"/>
</dbReference>
<dbReference type="Pfam" id="PF13181">
    <property type="entry name" value="TPR_8"/>
    <property type="match status" value="1"/>
</dbReference>
<sequence>MSNYEKWDRILKELEDDEAAEASRGDEVPAKMSKFPPLSHKPLQLKQEIHDVSEKLHALEKDLAEFESLSEVLKELPTKLNHDIMVPLGKQAFIPGKIIHANEILAHLGGEHYAKKTASETAAMVDRKTKNIVEQIKHQEEWLKSLNNKLGDVDHVLQLKKIYEDADIQEINETEDESNELVHASDFTQEDYDNYFEIEREEAQKSATSAWDWDEAMRRIEELEQHEDGKSSEDTMAIKANEADGIKQQGNAAFASKNYTSAVELYTKALTLTPNSHTLLGNRSAARYHLQKLVEAKDDAEAALSIEPTWAKGHFRLGQALAAMGQFDGAAAAFEEAAKLKPSDKSSTALAAEMRQKADNEKRLQKLSIRDQERSNVFSGTVVERESAAAPTAESTEPPKRVSRFKAMRQGQL</sequence>
<keyword evidence="4" id="KW-0539">Nucleus</keyword>
<dbReference type="Pfam" id="PF02996">
    <property type="entry name" value="Prefoldin"/>
    <property type="match status" value="1"/>
</dbReference>
<dbReference type="Gene3D" id="1.25.40.10">
    <property type="entry name" value="Tetratricopeptide repeat domain"/>
    <property type="match status" value="1"/>
</dbReference>
<dbReference type="InterPro" id="IPR004127">
    <property type="entry name" value="Prefoldin_subunit_alpha"/>
</dbReference>
<comment type="subcellular location">
    <subcellularLocation>
        <location evidence="1">Nucleus</location>
    </subcellularLocation>
</comment>
<comment type="similarity">
    <text evidence="5">Belongs to the RNA polymerase II subunit 5-mediating protein family.</text>
</comment>
<name>A0A485KPT9_9STRA</name>
<evidence type="ECO:0000256" key="5">
    <source>
        <dbReference type="ARBA" id="ARBA00038295"/>
    </source>
</evidence>
<evidence type="ECO:0000313" key="10">
    <source>
        <dbReference type="EMBL" id="VFT86919.1"/>
    </source>
</evidence>
<dbReference type="PANTHER" id="PTHR15111:SF0">
    <property type="entry name" value="UNCONVENTIONAL PREFOLDIN RPB5 INTERACTOR 1"/>
    <property type="match status" value="1"/>
</dbReference>
<evidence type="ECO:0000256" key="6">
    <source>
        <dbReference type="PROSITE-ProRule" id="PRU00339"/>
    </source>
</evidence>
<feature type="repeat" description="TPR" evidence="6">
    <location>
        <begin position="243"/>
        <end position="276"/>
    </location>
</feature>
<dbReference type="InterPro" id="IPR011990">
    <property type="entry name" value="TPR-like_helical_dom_sf"/>
</dbReference>
<reference evidence="10 11" key="1">
    <citation type="submission" date="2019-03" db="EMBL/GenBank/DDBJ databases">
        <authorList>
            <person name="Gaulin E."/>
            <person name="Dumas B."/>
        </authorList>
    </citation>
    <scope>NUCLEOTIDE SEQUENCE [LARGE SCALE GENOMIC DNA]</scope>
    <source>
        <strain evidence="10">CBS 568.67</strain>
    </source>
</reference>
<keyword evidence="3 6" id="KW-0802">TPR repeat</keyword>
<dbReference type="GO" id="GO:0005634">
    <property type="term" value="C:nucleus"/>
    <property type="evidence" value="ECO:0007669"/>
    <property type="project" value="UniProtKB-SubCell"/>
</dbReference>
<evidence type="ECO:0000256" key="2">
    <source>
        <dbReference type="ARBA" id="ARBA00022737"/>
    </source>
</evidence>
<evidence type="ECO:0000256" key="7">
    <source>
        <dbReference type="SAM" id="Coils"/>
    </source>
</evidence>
<dbReference type="InterPro" id="IPR013105">
    <property type="entry name" value="TPR_2"/>
</dbReference>
<feature type="region of interest" description="Disordered" evidence="8">
    <location>
        <begin position="378"/>
        <end position="413"/>
    </location>
</feature>
<feature type="repeat" description="TPR" evidence="6">
    <location>
        <begin position="311"/>
        <end position="344"/>
    </location>
</feature>
<dbReference type="CDD" id="cd23159">
    <property type="entry name" value="Prefoldin_URI1"/>
    <property type="match status" value="1"/>
</dbReference>
<evidence type="ECO:0000313" key="11">
    <source>
        <dbReference type="Proteomes" id="UP000332933"/>
    </source>
</evidence>
<dbReference type="InterPro" id="IPR009053">
    <property type="entry name" value="Prefoldin"/>
</dbReference>
<feature type="coiled-coil region" evidence="7">
    <location>
        <begin position="49"/>
        <end position="76"/>
    </location>
</feature>
<organism evidence="10 11">
    <name type="scientific">Aphanomyces stellatus</name>
    <dbReference type="NCBI Taxonomy" id="120398"/>
    <lineage>
        <taxon>Eukaryota</taxon>
        <taxon>Sar</taxon>
        <taxon>Stramenopiles</taxon>
        <taxon>Oomycota</taxon>
        <taxon>Saprolegniomycetes</taxon>
        <taxon>Saprolegniales</taxon>
        <taxon>Verrucalvaceae</taxon>
        <taxon>Aphanomyces</taxon>
    </lineage>
</organism>
<evidence type="ECO:0000256" key="1">
    <source>
        <dbReference type="ARBA" id="ARBA00004123"/>
    </source>
</evidence>
<dbReference type="GO" id="GO:0019212">
    <property type="term" value="F:phosphatase inhibitor activity"/>
    <property type="evidence" value="ECO:0007669"/>
    <property type="project" value="TreeGrafter"/>
</dbReference>
<feature type="region of interest" description="Disordered" evidence="8">
    <location>
        <begin position="18"/>
        <end position="38"/>
    </location>
</feature>
<dbReference type="SMART" id="SM00028">
    <property type="entry name" value="TPR"/>
    <property type="match status" value="3"/>
</dbReference>
<dbReference type="EMBL" id="VJMH01005181">
    <property type="protein sequence ID" value="KAF0699381.1"/>
    <property type="molecule type" value="Genomic_DNA"/>
</dbReference>
<evidence type="ECO:0000256" key="3">
    <source>
        <dbReference type="ARBA" id="ARBA00022803"/>
    </source>
</evidence>
<dbReference type="AlphaFoldDB" id="A0A485KPT9"/>
<dbReference type="GO" id="GO:0000122">
    <property type="term" value="P:negative regulation of transcription by RNA polymerase II"/>
    <property type="evidence" value="ECO:0007669"/>
    <property type="project" value="TreeGrafter"/>
</dbReference>
<gene>
    <name evidence="10" type="primary">Aste57867_10042</name>
    <name evidence="9" type="ORF">As57867_010003</name>
    <name evidence="10" type="ORF">ASTE57867_10042</name>
</gene>
<proteinExistence type="inferred from homology"/>
<dbReference type="Proteomes" id="UP000332933">
    <property type="component" value="Unassembled WGS sequence"/>
</dbReference>
<dbReference type="EMBL" id="CAADRA010005202">
    <property type="protein sequence ID" value="VFT86919.1"/>
    <property type="molecule type" value="Genomic_DNA"/>
</dbReference>
<dbReference type="OrthoDB" id="2423701at2759"/>
<dbReference type="SUPFAM" id="SSF46579">
    <property type="entry name" value="Prefoldin"/>
    <property type="match status" value="1"/>
</dbReference>
<dbReference type="Gene3D" id="1.10.287.370">
    <property type="match status" value="1"/>
</dbReference>
<dbReference type="SUPFAM" id="SSF48452">
    <property type="entry name" value="TPR-like"/>
    <property type="match status" value="1"/>
</dbReference>
<accession>A0A485KPT9</accession>
<dbReference type="GO" id="GO:0003682">
    <property type="term" value="F:chromatin binding"/>
    <property type="evidence" value="ECO:0007669"/>
    <property type="project" value="TreeGrafter"/>
</dbReference>
<protein>
    <submittedName>
        <fullName evidence="10">Aste57867_10042 protein</fullName>
    </submittedName>
</protein>
<dbReference type="NCBIfam" id="TIGR00293">
    <property type="entry name" value="prefoldin subunit alpha"/>
    <property type="match status" value="1"/>
</dbReference>
<dbReference type="GO" id="GO:0003714">
    <property type="term" value="F:transcription corepressor activity"/>
    <property type="evidence" value="ECO:0007669"/>
    <property type="project" value="TreeGrafter"/>
</dbReference>
<evidence type="ECO:0000256" key="8">
    <source>
        <dbReference type="SAM" id="MobiDB-lite"/>
    </source>
</evidence>
<dbReference type="Pfam" id="PF07719">
    <property type="entry name" value="TPR_2"/>
    <property type="match status" value="1"/>
</dbReference>